<keyword evidence="4" id="KW-1185">Reference proteome</keyword>
<dbReference type="PROSITE" id="PS51833">
    <property type="entry name" value="HDOD"/>
    <property type="match status" value="1"/>
</dbReference>
<sequence>MQPRSVCWRRDHPGRPVRQPAATPRPTSMPWEYALLAAACGAAGAAVLLPRLRRGDASWLRTKAASRPPVTPFFAAKAGPTDPLAPAGLSEATTAHMLERLAFGLERLFAEPTPLPPGCAGMFARPRPSPPAVAAAAKRLGGLAAGSGLLARLGDPATPLGVVASLVSADPILAGQVLTIANSPLFGLRGQLADVEKAVAVIGLANLKALVFSELLEQGGSQAGLSRAARQGLVTHMARTAVLARRIAPALPGLDPAMAYTAGLLHDVGKLALPAGAAERRSRPPQEEVACWGDHHGAAGWAVCQRFELPAAVGQAVRLHHGPGWVELEDGGAGLAEARLAVAVALAEGLALALEEDDAAGIVPLRHSYRFLIRDAVLADALADPGLTAEMGRAMALVRLACGEAA</sequence>
<dbReference type="InterPro" id="IPR006675">
    <property type="entry name" value="HDIG_dom"/>
</dbReference>
<dbReference type="Pfam" id="PF08668">
    <property type="entry name" value="HDOD"/>
    <property type="match status" value="1"/>
</dbReference>
<dbReference type="InterPro" id="IPR003607">
    <property type="entry name" value="HD/PDEase_dom"/>
</dbReference>
<dbReference type="EMBL" id="CP026538">
    <property type="protein sequence ID" value="QAZ66602.1"/>
    <property type="molecule type" value="Genomic_DNA"/>
</dbReference>
<protein>
    <recommendedName>
        <fullName evidence="2">HDOD domain-containing protein</fullName>
    </recommendedName>
</protein>
<dbReference type="InterPro" id="IPR013976">
    <property type="entry name" value="HDOD"/>
</dbReference>
<dbReference type="KEGG" id="dcb:C3Y92_04830"/>
<accession>A0A4V0YQK3</accession>
<reference evidence="3 4" key="1">
    <citation type="submission" date="2018-02" db="EMBL/GenBank/DDBJ databases">
        <title>Genome sequence of Desulfovibrio carbinolicus DSM 3852.</title>
        <authorList>
            <person name="Wilbanks E."/>
            <person name="Skennerton C.T."/>
            <person name="Orphan V.J."/>
        </authorList>
    </citation>
    <scope>NUCLEOTIDE SEQUENCE [LARGE SCALE GENOMIC DNA]</scope>
    <source>
        <strain evidence="3 4">DSM 3852</strain>
    </source>
</reference>
<dbReference type="Gene3D" id="1.10.3210.10">
    <property type="entry name" value="Hypothetical protein af1432"/>
    <property type="match status" value="1"/>
</dbReference>
<name>A0A4V0YQK3_9BACT</name>
<evidence type="ECO:0000313" key="4">
    <source>
        <dbReference type="Proteomes" id="UP000293296"/>
    </source>
</evidence>
<dbReference type="SMART" id="SM00471">
    <property type="entry name" value="HDc"/>
    <property type="match status" value="1"/>
</dbReference>
<proteinExistence type="predicted"/>
<evidence type="ECO:0000259" key="2">
    <source>
        <dbReference type="PROSITE" id="PS51833"/>
    </source>
</evidence>
<evidence type="ECO:0000313" key="3">
    <source>
        <dbReference type="EMBL" id="QAZ66602.1"/>
    </source>
</evidence>
<dbReference type="Proteomes" id="UP000293296">
    <property type="component" value="Chromosome"/>
</dbReference>
<feature type="domain" description="HDOD" evidence="2">
    <location>
        <begin position="130"/>
        <end position="323"/>
    </location>
</feature>
<organism evidence="3 4">
    <name type="scientific">Solidesulfovibrio carbinolicus</name>
    <dbReference type="NCBI Taxonomy" id="296842"/>
    <lineage>
        <taxon>Bacteria</taxon>
        <taxon>Pseudomonadati</taxon>
        <taxon>Thermodesulfobacteriota</taxon>
        <taxon>Desulfovibrionia</taxon>
        <taxon>Desulfovibrionales</taxon>
        <taxon>Desulfovibrionaceae</taxon>
        <taxon>Solidesulfovibrio</taxon>
    </lineage>
</organism>
<dbReference type="AlphaFoldDB" id="A0A4V0YQK3"/>
<evidence type="ECO:0000256" key="1">
    <source>
        <dbReference type="SAM" id="MobiDB-lite"/>
    </source>
</evidence>
<gene>
    <name evidence="3" type="ORF">C3Y92_04830</name>
</gene>
<dbReference type="NCBIfam" id="TIGR00277">
    <property type="entry name" value="HDIG"/>
    <property type="match status" value="1"/>
</dbReference>
<dbReference type="PANTHER" id="PTHR33525:SF3">
    <property type="entry name" value="RIBONUCLEASE Y"/>
    <property type="match status" value="1"/>
</dbReference>
<dbReference type="InterPro" id="IPR052340">
    <property type="entry name" value="RNase_Y/CdgJ"/>
</dbReference>
<feature type="region of interest" description="Disordered" evidence="1">
    <location>
        <begin position="1"/>
        <end position="25"/>
    </location>
</feature>
<dbReference type="SUPFAM" id="SSF109604">
    <property type="entry name" value="HD-domain/PDEase-like"/>
    <property type="match status" value="1"/>
</dbReference>
<dbReference type="OrthoDB" id="9803649at2"/>
<dbReference type="PANTHER" id="PTHR33525">
    <property type="match status" value="1"/>
</dbReference>